<feature type="transmembrane region" description="Helical" evidence="1">
    <location>
        <begin position="7"/>
        <end position="24"/>
    </location>
</feature>
<reference evidence="3" key="1">
    <citation type="submission" date="2011-07" db="EMBL/GenBank/DDBJ databases">
        <title>Complete genome sequence of Acetobacterium woodii.</title>
        <authorList>
            <person name="Poehlein A."/>
            <person name="Schmidt S."/>
            <person name="Kaster A.-K."/>
            <person name="Goenrich M."/>
            <person name="Vollmers J."/>
            <person name="Thuermer A."/>
            <person name="Gottschalk G."/>
            <person name="Thauer R.K."/>
            <person name="Daniel R."/>
            <person name="Mueller V."/>
        </authorList>
    </citation>
    <scope>NUCLEOTIDE SEQUENCE [LARGE SCALE GENOMIC DNA]</scope>
    <source>
        <strain evidence="3">ATCC 29683 / DSM 1030 / JCM 2381 / KCTC 1655 / WB1</strain>
    </source>
</reference>
<feature type="transmembrane region" description="Helical" evidence="1">
    <location>
        <begin position="44"/>
        <end position="62"/>
    </location>
</feature>
<proteinExistence type="predicted"/>
<keyword evidence="1" id="KW-0812">Transmembrane</keyword>
<evidence type="ECO:0000313" key="2">
    <source>
        <dbReference type="EMBL" id="AFA49800.1"/>
    </source>
</evidence>
<accession>H6LIR1</accession>
<protein>
    <submittedName>
        <fullName evidence="2">Putative membrane protein</fullName>
    </submittedName>
</protein>
<evidence type="ECO:0000256" key="1">
    <source>
        <dbReference type="SAM" id="Phobius"/>
    </source>
</evidence>
<dbReference type="HOGENOM" id="CLU_1933394_0_0_9"/>
<dbReference type="RefSeq" id="WP_014357397.1">
    <property type="nucleotide sequence ID" value="NC_016894.1"/>
</dbReference>
<feature type="transmembrane region" description="Helical" evidence="1">
    <location>
        <begin position="71"/>
        <end position="92"/>
    </location>
</feature>
<reference evidence="2 3" key="2">
    <citation type="journal article" date="2012" name="PLoS ONE">
        <title>An ancient pathway combining carbon dioxide fixation with the generation and utilization of a sodium ion gradient for ATP synthesis.</title>
        <authorList>
            <person name="Poehlein A."/>
            <person name="Schmidt S."/>
            <person name="Kaster A.K."/>
            <person name="Goenrich M."/>
            <person name="Vollmers J."/>
            <person name="Thurmer A."/>
            <person name="Bertsch J."/>
            <person name="Schuchmann K."/>
            <person name="Voigt B."/>
            <person name="Hecker M."/>
            <person name="Daniel R."/>
            <person name="Thauer R.K."/>
            <person name="Gottschalk G."/>
            <person name="Muller V."/>
        </authorList>
    </citation>
    <scope>NUCLEOTIDE SEQUENCE [LARGE SCALE GENOMIC DNA]</scope>
    <source>
        <strain evidence="3">ATCC 29683 / DSM 1030 / JCM 2381 / KCTC 1655 / WB1</strain>
    </source>
</reference>
<name>H6LIR1_ACEWD</name>
<sequence length="130" mass="15463">MMKKKSQIINAILLMLFIFVGFYLYRGGIVFDEYATPKNWNFSYYLWISFFLIFILYFINWLSREKVQSRILANSILIFTIIGFVFIFFSVVNTHMVLNKLMNEDPKLIQTSIEDPIQYKEGQKNASVFL</sequence>
<keyword evidence="1" id="KW-0472">Membrane</keyword>
<evidence type="ECO:0000313" key="3">
    <source>
        <dbReference type="Proteomes" id="UP000007177"/>
    </source>
</evidence>
<gene>
    <name evidence="2" type="ordered locus">Awo_c30720</name>
</gene>
<dbReference type="AlphaFoldDB" id="H6LIR1"/>
<organism evidence="2 3">
    <name type="scientific">Acetobacterium woodii (strain ATCC 29683 / DSM 1030 / JCM 2381 / KCTC 1655 / WB1)</name>
    <dbReference type="NCBI Taxonomy" id="931626"/>
    <lineage>
        <taxon>Bacteria</taxon>
        <taxon>Bacillati</taxon>
        <taxon>Bacillota</taxon>
        <taxon>Clostridia</taxon>
        <taxon>Eubacteriales</taxon>
        <taxon>Eubacteriaceae</taxon>
        <taxon>Acetobacterium</taxon>
    </lineage>
</organism>
<dbReference type="KEGG" id="awo:Awo_c30720"/>
<dbReference type="EMBL" id="CP002987">
    <property type="protein sequence ID" value="AFA49800.1"/>
    <property type="molecule type" value="Genomic_DNA"/>
</dbReference>
<keyword evidence="3" id="KW-1185">Reference proteome</keyword>
<keyword evidence="1" id="KW-1133">Transmembrane helix</keyword>
<dbReference type="Proteomes" id="UP000007177">
    <property type="component" value="Chromosome"/>
</dbReference>